<dbReference type="PRINTS" id="PR00086">
    <property type="entry name" value="LLDHDRGNASE"/>
</dbReference>
<feature type="domain" description="Lactate/malate dehydrogenase N-terminal" evidence="7">
    <location>
        <begin position="9"/>
        <end position="146"/>
    </location>
</feature>
<dbReference type="SUPFAM" id="SSF51735">
    <property type="entry name" value="NAD(P)-binding Rossmann-fold domains"/>
    <property type="match status" value="1"/>
</dbReference>
<evidence type="ECO:0000313" key="10">
    <source>
        <dbReference type="Proteomes" id="UP000305921"/>
    </source>
</evidence>
<dbReference type="InterPro" id="IPR001236">
    <property type="entry name" value="Lactate/malate_DH_N"/>
</dbReference>
<sequence length="317" mass="33242">MGAAPSTAVGVLGAGHLGSAIANALVLREVTRRVVLYDRVRARAEGEGWDIADAVSHLREQDVRVTDDLRHLSEVGVVVVAVGPTVATGQDRLELFGVNAPIIKDVVASLDAVAPEAVVVIVSNPVELLTRVMLEHTHRPPNLVLGSGTVNDTARLRYALGRRIGVDHANVHAYVIGEHGQSAFVVWSSALIGGVPVTAFPAGPGIGWDEAKKDLESFTHSRGAEIHRRKGHTSFGTATAVAALVQSVVRDEKHILPVSCLAASGYGLPPGTVVSLPCVVGASGAERCLVLPMDESESARLNSSYAGLQAAYDHNPL</sequence>
<keyword evidence="2 6" id="KW-0560">Oxidoreductase</keyword>
<comment type="similarity">
    <text evidence="1">Belongs to the LDH/MDH superfamily. LDH family.</text>
</comment>
<evidence type="ECO:0000256" key="3">
    <source>
        <dbReference type="ARBA" id="ARBA00023027"/>
    </source>
</evidence>
<dbReference type="GO" id="GO:0006089">
    <property type="term" value="P:lactate metabolic process"/>
    <property type="evidence" value="ECO:0007669"/>
    <property type="project" value="TreeGrafter"/>
</dbReference>
<feature type="binding site" evidence="5">
    <location>
        <position position="38"/>
    </location>
    <ligand>
        <name>NAD(+)</name>
        <dbReference type="ChEBI" id="CHEBI:57540"/>
    </ligand>
</feature>
<keyword evidence="10" id="KW-1185">Reference proteome</keyword>
<dbReference type="PANTHER" id="PTHR43128">
    <property type="entry name" value="L-2-HYDROXYCARBOXYLATE DEHYDROGENASE (NAD(P)(+))"/>
    <property type="match status" value="1"/>
</dbReference>
<dbReference type="RefSeq" id="WP_138051389.1">
    <property type="nucleotide sequence ID" value="NZ_VAWE01000001.1"/>
</dbReference>
<comment type="caution">
    <text evidence="9">The sequence shown here is derived from an EMBL/GenBank/DDBJ whole genome shotgun (WGS) entry which is preliminary data.</text>
</comment>
<organism evidence="9 10">
    <name type="scientific">Streptomyces marianii</name>
    <dbReference type="NCBI Taxonomy" id="1817406"/>
    <lineage>
        <taxon>Bacteria</taxon>
        <taxon>Bacillati</taxon>
        <taxon>Actinomycetota</taxon>
        <taxon>Actinomycetes</taxon>
        <taxon>Kitasatosporales</taxon>
        <taxon>Streptomycetaceae</taxon>
        <taxon>Streptomyces</taxon>
    </lineage>
</organism>
<protein>
    <submittedName>
        <fullName evidence="9">L-lactate dehydrogenase</fullName>
    </submittedName>
</protein>
<name>A0A5R9DXS3_9ACTN</name>
<evidence type="ECO:0000256" key="2">
    <source>
        <dbReference type="ARBA" id="ARBA00023002"/>
    </source>
</evidence>
<dbReference type="AlphaFoldDB" id="A0A5R9DXS3"/>
<dbReference type="PIRSF" id="PIRSF000102">
    <property type="entry name" value="Lac_mal_DH"/>
    <property type="match status" value="1"/>
</dbReference>
<dbReference type="InterPro" id="IPR036291">
    <property type="entry name" value="NAD(P)-bd_dom_sf"/>
</dbReference>
<dbReference type="Pfam" id="PF02866">
    <property type="entry name" value="Ldh_1_C"/>
    <property type="match status" value="1"/>
</dbReference>
<evidence type="ECO:0000256" key="5">
    <source>
        <dbReference type="PIRSR" id="PIRSR000102-3"/>
    </source>
</evidence>
<feature type="active site" description="Proton acceptor" evidence="4">
    <location>
        <position position="179"/>
    </location>
</feature>
<dbReference type="OrthoDB" id="9802969at2"/>
<keyword evidence="3 5" id="KW-0520">NAD</keyword>
<dbReference type="Pfam" id="PF00056">
    <property type="entry name" value="Ldh_1_N"/>
    <property type="match status" value="1"/>
</dbReference>
<dbReference type="InterPro" id="IPR001557">
    <property type="entry name" value="L-lactate/malate_DH"/>
</dbReference>
<dbReference type="GO" id="GO:0004459">
    <property type="term" value="F:L-lactate dehydrogenase (NAD+) activity"/>
    <property type="evidence" value="ECO:0007669"/>
    <property type="project" value="TreeGrafter"/>
</dbReference>
<dbReference type="Proteomes" id="UP000305921">
    <property type="component" value="Unassembled WGS sequence"/>
</dbReference>
<proteinExistence type="inferred from homology"/>
<accession>A0A5R9DXS3</accession>
<dbReference type="EMBL" id="VAWE01000001">
    <property type="protein sequence ID" value="TLQ41977.1"/>
    <property type="molecule type" value="Genomic_DNA"/>
</dbReference>
<dbReference type="Gene3D" id="3.40.50.720">
    <property type="entry name" value="NAD(P)-binding Rossmann-like Domain"/>
    <property type="match status" value="1"/>
</dbReference>
<dbReference type="SUPFAM" id="SSF56327">
    <property type="entry name" value="LDH C-terminal domain-like"/>
    <property type="match status" value="1"/>
</dbReference>
<evidence type="ECO:0000256" key="1">
    <source>
        <dbReference type="ARBA" id="ARBA00006054"/>
    </source>
</evidence>
<dbReference type="InterPro" id="IPR022383">
    <property type="entry name" value="Lactate/malate_DH_C"/>
</dbReference>
<dbReference type="Gene3D" id="3.90.110.10">
    <property type="entry name" value="Lactate dehydrogenase/glycoside hydrolase, family 4, C-terminal"/>
    <property type="match status" value="1"/>
</dbReference>
<feature type="domain" description="Lactate/malate dehydrogenase C-terminal" evidence="8">
    <location>
        <begin position="151"/>
        <end position="311"/>
    </location>
</feature>
<reference evidence="9 10" key="1">
    <citation type="submission" date="2019-05" db="EMBL/GenBank/DDBJ databases">
        <title>Streptomyces marianii sp. nov., a novel marine actinomycete from southern coast of India.</title>
        <authorList>
            <person name="Iniyan A.M."/>
            <person name="Wink J."/>
            <person name="Ramprasad E."/>
            <person name="Ramana C.V."/>
            <person name="Bunk B."/>
            <person name="Sproer C."/>
            <person name="Joseph F.-J.R.S."/>
            <person name="Vincent S.G.P."/>
        </authorList>
    </citation>
    <scope>NUCLEOTIDE SEQUENCE [LARGE SCALE GENOMIC DNA]</scope>
    <source>
        <strain evidence="9 10">ICN19</strain>
    </source>
</reference>
<feature type="binding site" evidence="5">
    <location>
        <begin position="13"/>
        <end position="18"/>
    </location>
    <ligand>
        <name>NAD(+)</name>
        <dbReference type="ChEBI" id="CHEBI:57540"/>
    </ligand>
</feature>
<evidence type="ECO:0000256" key="4">
    <source>
        <dbReference type="PIRSR" id="PIRSR000102-1"/>
    </source>
</evidence>
<feature type="binding site" evidence="5">
    <location>
        <begin position="122"/>
        <end position="124"/>
    </location>
    <ligand>
        <name>NAD(+)</name>
        <dbReference type="ChEBI" id="CHEBI:57540"/>
    </ligand>
</feature>
<evidence type="ECO:0000259" key="8">
    <source>
        <dbReference type="Pfam" id="PF02866"/>
    </source>
</evidence>
<gene>
    <name evidence="9" type="ORF">FEF34_00620</name>
</gene>
<dbReference type="PANTHER" id="PTHR43128:SF16">
    <property type="entry name" value="L-LACTATE DEHYDROGENASE"/>
    <property type="match status" value="1"/>
</dbReference>
<feature type="binding site" evidence="5">
    <location>
        <position position="99"/>
    </location>
    <ligand>
        <name>NAD(+)</name>
        <dbReference type="ChEBI" id="CHEBI:57540"/>
    </ligand>
</feature>
<evidence type="ECO:0000313" key="9">
    <source>
        <dbReference type="EMBL" id="TLQ41977.1"/>
    </source>
</evidence>
<dbReference type="InterPro" id="IPR015955">
    <property type="entry name" value="Lactate_DH/Glyco_Ohase_4_C"/>
</dbReference>
<evidence type="ECO:0000259" key="7">
    <source>
        <dbReference type="Pfam" id="PF00056"/>
    </source>
</evidence>
<evidence type="ECO:0000256" key="6">
    <source>
        <dbReference type="RuleBase" id="RU003369"/>
    </source>
</evidence>